<evidence type="ECO:0000313" key="2">
    <source>
        <dbReference type="Proteomes" id="UP001195914"/>
    </source>
</evidence>
<dbReference type="AlphaFoldDB" id="A0AAD9GE79"/>
<evidence type="ECO:0000313" key="1">
    <source>
        <dbReference type="EMBL" id="KAK1936850.1"/>
    </source>
</evidence>
<keyword evidence="2" id="KW-1185">Reference proteome</keyword>
<dbReference type="Proteomes" id="UP001195914">
    <property type="component" value="Unassembled WGS sequence"/>
</dbReference>
<accession>A0AAD9GE79</accession>
<reference evidence="1" key="1">
    <citation type="journal article" date="2014" name="Nucleic Acids Res.">
        <title>The evolutionary dynamics of variant antigen genes in Babesia reveal a history of genomic innovation underlying host-parasite interaction.</title>
        <authorList>
            <person name="Jackson A.P."/>
            <person name="Otto T.D."/>
            <person name="Darby A."/>
            <person name="Ramaprasad A."/>
            <person name="Xia D."/>
            <person name="Echaide I.E."/>
            <person name="Farber M."/>
            <person name="Gahlot S."/>
            <person name="Gamble J."/>
            <person name="Gupta D."/>
            <person name="Gupta Y."/>
            <person name="Jackson L."/>
            <person name="Malandrin L."/>
            <person name="Malas T.B."/>
            <person name="Moussa E."/>
            <person name="Nair M."/>
            <person name="Reid A.J."/>
            <person name="Sanders M."/>
            <person name="Sharma J."/>
            <person name="Tracey A."/>
            <person name="Quail M.A."/>
            <person name="Weir W."/>
            <person name="Wastling J.M."/>
            <person name="Hall N."/>
            <person name="Willadsen P."/>
            <person name="Lingelbach K."/>
            <person name="Shiels B."/>
            <person name="Tait A."/>
            <person name="Berriman M."/>
            <person name="Allred D.R."/>
            <person name="Pain A."/>
        </authorList>
    </citation>
    <scope>NUCLEOTIDE SEQUENCE</scope>
    <source>
        <strain evidence="1">1802A</strain>
    </source>
</reference>
<sequence>MDTSYHIANLSRALDIVAGLVKSYDQIDAHISNLRFLDASQLLRSCYSDITSLSTDGELEEEIQVCCASLRSKCLNEVIHWSASASDDFLSAELEGNGIHYRLFEASCDVFDVTNCNGLYEGVLDDIKNHKDGVVKEANQLVHRLKQDWLHRYELLVKVALFVACRWLTFDEPHEGDAIQQILKVKDKERSMSYHELEDCLLVLNMSDTYLRLIEQCAERYIETKVQVSSGYENDEASSVDYVYDKVLGMPSQRLNGARVIIDGFTSTIDMVETVVQRIVRIRASLGGLIGASVNGASDTTAGAHLDYSTVDILSFKCLSRPYLTVLTDDLVCKVIDSAYICWEVECRDFHGLLQTFNKFCLLLRTAEAIDLDSPSRFVAYFFKRVLRTLEEHVLIFTRAYARPQSDDVILNTQTITDAGISRVASIREVDKSTVATLLCGFLGPELEGVNLMEVLDNVDWPNKIESCCVSNDIYLLVALLFNLASRPAALLHYVFGSLGNELVSQSVMATSIETYSHIVDSMLTTYLVITQDAFKQFVLGVTRVLSKDEDAVDLMALKGPLVMFLLFLSNVALMSRASLMLPYFSQELYRSMSSVVNDTYDNPGVPSSIPLSQVLKRNFHTCGSHVNMLKVQDYLLTQFAAFVQQILQKLFSRLLNGLNEEVHGFGEDALQLCTIITSLCDRILPKTLSSSAVALVVDLYFTTVPDLFLDYLDLLSYQPSDAVLHTITAFVVDIENALLKCMMGVNKDQYEMVHFHKFRIFAGVFQHDFSYLDDPNPPYNHRDLGRLSKMCKCIQSRAINMST</sequence>
<proteinExistence type="predicted"/>
<dbReference type="EMBL" id="JAHBMH010000034">
    <property type="protein sequence ID" value="KAK1936850.1"/>
    <property type="molecule type" value="Genomic_DNA"/>
</dbReference>
<gene>
    <name evidence="1" type="ORF">X943_001441</name>
</gene>
<name>A0AAD9GE79_BABDI</name>
<organism evidence="1 2">
    <name type="scientific">Babesia divergens</name>
    <dbReference type="NCBI Taxonomy" id="32595"/>
    <lineage>
        <taxon>Eukaryota</taxon>
        <taxon>Sar</taxon>
        <taxon>Alveolata</taxon>
        <taxon>Apicomplexa</taxon>
        <taxon>Aconoidasida</taxon>
        <taxon>Piroplasmida</taxon>
        <taxon>Babesiidae</taxon>
        <taxon>Babesia</taxon>
    </lineage>
</organism>
<reference evidence="1" key="2">
    <citation type="submission" date="2021-05" db="EMBL/GenBank/DDBJ databases">
        <authorList>
            <person name="Pain A."/>
        </authorList>
    </citation>
    <scope>NUCLEOTIDE SEQUENCE</scope>
    <source>
        <strain evidence="1">1802A</strain>
    </source>
</reference>
<comment type="caution">
    <text evidence="1">The sequence shown here is derived from an EMBL/GenBank/DDBJ whole genome shotgun (WGS) entry which is preliminary data.</text>
</comment>
<protein>
    <submittedName>
        <fullName evidence="1">Uncharacterized protein</fullName>
    </submittedName>
</protein>